<gene>
    <name evidence="3" type="ORF">BBK91_004795</name>
    <name evidence="2" type="ORF">BBL17_027380</name>
</gene>
<dbReference type="Proteomes" id="UP000179536">
    <property type="component" value="Unassembled WGS sequence"/>
</dbReference>
<dbReference type="EMBL" id="MBFE02000038">
    <property type="protein sequence ID" value="MUO45488.1"/>
    <property type="molecule type" value="Genomic_DNA"/>
</dbReference>
<organism evidence="3 5">
    <name type="scientific">Agrobacterium vitis</name>
    <name type="common">Rhizobium vitis</name>
    <dbReference type="NCBI Taxonomy" id="373"/>
    <lineage>
        <taxon>Bacteria</taxon>
        <taxon>Pseudomonadati</taxon>
        <taxon>Pseudomonadota</taxon>
        <taxon>Alphaproteobacteria</taxon>
        <taxon>Hyphomicrobiales</taxon>
        <taxon>Rhizobiaceae</taxon>
        <taxon>Rhizobium/Agrobacterium group</taxon>
        <taxon>Agrobacterium</taxon>
    </lineage>
</organism>
<dbReference type="AlphaFoldDB" id="A0ABD6H505"/>
<reference evidence="4 5" key="1">
    <citation type="submission" date="2019-11" db="EMBL/GenBank/DDBJ databases">
        <title>Whole-genome sequencing of Allorhizobium vitis.</title>
        <authorList>
            <person name="Gan H.M."/>
            <person name="Savka M.A."/>
        </authorList>
    </citation>
    <scope>NUCLEOTIDE SEQUENCE [LARGE SCALE GENOMIC DNA]</scope>
    <source>
        <strain evidence="3 5">RF2/1</strain>
        <strain evidence="2 4">T1/7</strain>
    </source>
</reference>
<evidence type="ECO:0000313" key="5">
    <source>
        <dbReference type="Proteomes" id="UP000179536"/>
    </source>
</evidence>
<name>A0ABD6H505_AGRVI</name>
<dbReference type="Gene3D" id="1.20.120.1760">
    <property type="match status" value="1"/>
</dbReference>
<feature type="transmembrane region" description="Helical" evidence="1">
    <location>
        <begin position="117"/>
        <end position="140"/>
    </location>
</feature>
<dbReference type="InterPro" id="IPR043130">
    <property type="entry name" value="CDP-OH_PTrfase_TM_dom"/>
</dbReference>
<accession>A0ABD6H505</accession>
<evidence type="ECO:0000313" key="4">
    <source>
        <dbReference type="Proteomes" id="UP000179454"/>
    </source>
</evidence>
<keyword evidence="1" id="KW-0472">Membrane</keyword>
<feature type="transmembrane region" description="Helical" evidence="1">
    <location>
        <begin position="197"/>
        <end position="216"/>
    </location>
</feature>
<evidence type="ECO:0008006" key="6">
    <source>
        <dbReference type="Google" id="ProtNLM"/>
    </source>
</evidence>
<comment type="caution">
    <text evidence="3">The sequence shown here is derived from an EMBL/GenBank/DDBJ whole genome shotgun (WGS) entry which is preliminary data.</text>
</comment>
<evidence type="ECO:0000256" key="1">
    <source>
        <dbReference type="SAM" id="Phobius"/>
    </source>
</evidence>
<keyword evidence="4" id="KW-1185">Reference proteome</keyword>
<dbReference type="Pfam" id="PF01066">
    <property type="entry name" value="CDP-OH_P_transf"/>
    <property type="match status" value="1"/>
</dbReference>
<evidence type="ECO:0000313" key="2">
    <source>
        <dbReference type="EMBL" id="MUO45488.1"/>
    </source>
</evidence>
<evidence type="ECO:0000313" key="3">
    <source>
        <dbReference type="EMBL" id="MUP09181.1"/>
    </source>
</evidence>
<keyword evidence="1" id="KW-1133">Transmembrane helix</keyword>
<keyword evidence="1" id="KW-0812">Transmembrane</keyword>
<dbReference type="RefSeq" id="WP_071208086.1">
    <property type="nucleotide sequence ID" value="NZ_MBFA02000002.1"/>
</dbReference>
<feature type="transmembrane region" description="Helical" evidence="1">
    <location>
        <begin position="152"/>
        <end position="185"/>
    </location>
</feature>
<sequence length="220" mass="22902">MNLGDDKRGESLRVSDEPGHITALMRDPANAVTLAGLGFAVAGLHASVVGEVHLGAACLALALFADMTDGWVARRSGLRRAAHMSRAGMQLDSIADLMHGAILPAALMGALSDWSAISLLLSVLLALCAATRLTYFSVFGGNPDGSYRGVPVIYTSFLTSLLIGLLPMPFAAQVLPWCIATIAVFNVSSLRVPKMTGGGLAAFNLLSVGVVILNLLKSIT</sequence>
<proteinExistence type="predicted"/>
<feature type="transmembrane region" description="Helical" evidence="1">
    <location>
        <begin position="29"/>
        <end position="48"/>
    </location>
</feature>
<dbReference type="EMBL" id="MBFA02000002">
    <property type="protein sequence ID" value="MUP09181.1"/>
    <property type="molecule type" value="Genomic_DNA"/>
</dbReference>
<dbReference type="Proteomes" id="UP000179454">
    <property type="component" value="Unassembled WGS sequence"/>
</dbReference>
<dbReference type="InterPro" id="IPR000462">
    <property type="entry name" value="CDP-OH_P_trans"/>
</dbReference>
<protein>
    <recommendedName>
        <fullName evidence="6">CDP-diacylglycerol--serine O-phosphatidyltransferase</fullName>
    </recommendedName>
</protein>